<evidence type="ECO:0000313" key="1">
    <source>
        <dbReference type="EMBL" id="KAI0053127.1"/>
    </source>
</evidence>
<proteinExistence type="predicted"/>
<accession>A0ACB8SAH2</accession>
<keyword evidence="2" id="KW-1185">Reference proteome</keyword>
<comment type="caution">
    <text evidence="1">The sequence shown here is derived from an EMBL/GenBank/DDBJ whole genome shotgun (WGS) entry which is preliminary data.</text>
</comment>
<dbReference type="Proteomes" id="UP000814033">
    <property type="component" value="Unassembled WGS sequence"/>
</dbReference>
<evidence type="ECO:0000313" key="2">
    <source>
        <dbReference type="Proteomes" id="UP000814033"/>
    </source>
</evidence>
<dbReference type="EMBL" id="MU275841">
    <property type="protein sequence ID" value="KAI0053127.1"/>
    <property type="molecule type" value="Genomic_DNA"/>
</dbReference>
<sequence length="229" mass="25305">MPSDNLKNTCAICSETFGSITKRKAHVKDIHWPACRLCSEKFPTKKQMTQHFRQCSPQKLSRPRHAAPAVEAAPVVKNVRDVENSPAPPAVATGTNVCDTTAKMEVVSSPVVTIPISGPDNAIVEPAALVNIASAGEKKPTQIYDDFICTQRICDALRFDKERDLNVHRALFHGIINAGNENHFMLQDWRDWHDFLANPRAKCIACQEQFSTNSELKKHVCPFGVGTSG</sequence>
<name>A0ACB8SAH2_9AGAM</name>
<reference evidence="1" key="2">
    <citation type="journal article" date="2022" name="New Phytol.">
        <title>Evolutionary transition to the ectomycorrhizal habit in the genomes of a hyperdiverse lineage of mushroom-forming fungi.</title>
        <authorList>
            <person name="Looney B."/>
            <person name="Miyauchi S."/>
            <person name="Morin E."/>
            <person name="Drula E."/>
            <person name="Courty P.E."/>
            <person name="Kohler A."/>
            <person name="Kuo A."/>
            <person name="LaButti K."/>
            <person name="Pangilinan J."/>
            <person name="Lipzen A."/>
            <person name="Riley R."/>
            <person name="Andreopoulos W."/>
            <person name="He G."/>
            <person name="Johnson J."/>
            <person name="Nolan M."/>
            <person name="Tritt A."/>
            <person name="Barry K.W."/>
            <person name="Grigoriev I.V."/>
            <person name="Nagy L.G."/>
            <person name="Hibbett D."/>
            <person name="Henrissat B."/>
            <person name="Matheny P.B."/>
            <person name="Labbe J."/>
            <person name="Martin F.M."/>
        </authorList>
    </citation>
    <scope>NUCLEOTIDE SEQUENCE</scope>
    <source>
        <strain evidence="1">FP105234-sp</strain>
    </source>
</reference>
<protein>
    <submittedName>
        <fullName evidence="1">Uncharacterized protein</fullName>
    </submittedName>
</protein>
<reference evidence="1" key="1">
    <citation type="submission" date="2021-02" db="EMBL/GenBank/DDBJ databases">
        <authorList>
            <consortium name="DOE Joint Genome Institute"/>
            <person name="Ahrendt S."/>
            <person name="Looney B.P."/>
            <person name="Miyauchi S."/>
            <person name="Morin E."/>
            <person name="Drula E."/>
            <person name="Courty P.E."/>
            <person name="Chicoki N."/>
            <person name="Fauchery L."/>
            <person name="Kohler A."/>
            <person name="Kuo A."/>
            <person name="Labutti K."/>
            <person name="Pangilinan J."/>
            <person name="Lipzen A."/>
            <person name="Riley R."/>
            <person name="Andreopoulos W."/>
            <person name="He G."/>
            <person name="Johnson J."/>
            <person name="Barry K.W."/>
            <person name="Grigoriev I.V."/>
            <person name="Nagy L."/>
            <person name="Hibbett D."/>
            <person name="Henrissat B."/>
            <person name="Matheny P.B."/>
            <person name="Labbe J."/>
            <person name="Martin F."/>
        </authorList>
    </citation>
    <scope>NUCLEOTIDE SEQUENCE</scope>
    <source>
        <strain evidence="1">FP105234-sp</strain>
    </source>
</reference>
<gene>
    <name evidence="1" type="ORF">FA95DRAFT_1601171</name>
</gene>
<organism evidence="1 2">
    <name type="scientific">Auriscalpium vulgare</name>
    <dbReference type="NCBI Taxonomy" id="40419"/>
    <lineage>
        <taxon>Eukaryota</taxon>
        <taxon>Fungi</taxon>
        <taxon>Dikarya</taxon>
        <taxon>Basidiomycota</taxon>
        <taxon>Agaricomycotina</taxon>
        <taxon>Agaricomycetes</taxon>
        <taxon>Russulales</taxon>
        <taxon>Auriscalpiaceae</taxon>
        <taxon>Auriscalpium</taxon>
    </lineage>
</organism>